<dbReference type="Proteomes" id="UP000198538">
    <property type="component" value="Unassembled WGS sequence"/>
</dbReference>
<evidence type="ECO:0000313" key="2">
    <source>
        <dbReference type="Proteomes" id="UP000198538"/>
    </source>
</evidence>
<dbReference type="EMBL" id="FMVM01000016">
    <property type="protein sequence ID" value="SCZ02468.1"/>
    <property type="molecule type" value="Genomic_DNA"/>
</dbReference>
<protein>
    <submittedName>
        <fullName evidence="1">Uncharacterized protein</fullName>
    </submittedName>
</protein>
<organism evidence="1 2">
    <name type="scientific">Paenibacillus polysaccharolyticus</name>
    <dbReference type="NCBI Taxonomy" id="582692"/>
    <lineage>
        <taxon>Bacteria</taxon>
        <taxon>Bacillati</taxon>
        <taxon>Bacillota</taxon>
        <taxon>Bacilli</taxon>
        <taxon>Bacillales</taxon>
        <taxon>Paenibacillaceae</taxon>
        <taxon>Paenibacillus</taxon>
    </lineage>
</organism>
<sequence length="96" mass="11176">MESLEVVFDLRMEYLNNMLFHDFKLTPDNIISSNFYDNEEERNKEFKDITSFSEFFTIPGTGTITVDKLRLGITLEQFLILLCFDGESGTVEINFS</sequence>
<dbReference type="AlphaFoldDB" id="A0A1G5KQT6"/>
<keyword evidence="2" id="KW-1185">Reference proteome</keyword>
<reference evidence="2" key="1">
    <citation type="submission" date="2016-10" db="EMBL/GenBank/DDBJ databases">
        <authorList>
            <person name="Varghese N."/>
            <person name="Submissions S."/>
        </authorList>
    </citation>
    <scope>NUCLEOTIDE SEQUENCE [LARGE SCALE GENOMIC DNA]</scope>
    <source>
        <strain evidence="2">BL9</strain>
    </source>
</reference>
<gene>
    <name evidence="1" type="ORF">SAMN05720606_11686</name>
</gene>
<dbReference type="STRING" id="582692.SAMN05720606_11686"/>
<proteinExistence type="predicted"/>
<accession>A0A1G5KQT6</accession>
<evidence type="ECO:0000313" key="1">
    <source>
        <dbReference type="EMBL" id="SCZ02468.1"/>
    </source>
</evidence>
<name>A0A1G5KQT6_9BACL</name>